<organism evidence="1 2">
    <name type="scientific">Catalinimonas alkaloidigena</name>
    <dbReference type="NCBI Taxonomy" id="1075417"/>
    <lineage>
        <taxon>Bacteria</taxon>
        <taxon>Pseudomonadati</taxon>
        <taxon>Bacteroidota</taxon>
        <taxon>Cytophagia</taxon>
        <taxon>Cytophagales</taxon>
        <taxon>Catalimonadaceae</taxon>
        <taxon>Catalinimonas</taxon>
    </lineage>
</organism>
<reference evidence="1 2" key="1">
    <citation type="submission" date="2016-10" db="EMBL/GenBank/DDBJ databases">
        <authorList>
            <person name="de Groot N.N."/>
        </authorList>
    </citation>
    <scope>NUCLEOTIDE SEQUENCE [LARGE SCALE GENOMIC DNA]</scope>
    <source>
        <strain evidence="1 2">DSM 25186</strain>
    </source>
</reference>
<proteinExistence type="predicted"/>
<keyword evidence="2" id="KW-1185">Reference proteome</keyword>
<dbReference type="RefSeq" id="WP_089680281.1">
    <property type="nucleotide sequence ID" value="NZ_FNFO01000002.1"/>
</dbReference>
<dbReference type="AlphaFoldDB" id="A0A1G9B7Y5"/>
<dbReference type="STRING" id="1075417.SAMN05421823_102542"/>
<accession>A0A1G9B7Y5</accession>
<protein>
    <submittedName>
        <fullName evidence="1">Uncharacterized protein</fullName>
    </submittedName>
</protein>
<dbReference type="EMBL" id="FNFO01000002">
    <property type="protein sequence ID" value="SDK35641.1"/>
    <property type="molecule type" value="Genomic_DNA"/>
</dbReference>
<dbReference type="Proteomes" id="UP000198510">
    <property type="component" value="Unassembled WGS sequence"/>
</dbReference>
<evidence type="ECO:0000313" key="1">
    <source>
        <dbReference type="EMBL" id="SDK35641.1"/>
    </source>
</evidence>
<evidence type="ECO:0000313" key="2">
    <source>
        <dbReference type="Proteomes" id="UP000198510"/>
    </source>
</evidence>
<sequence length="162" mass="19241">MLLKVPVRSHLKKYLQSSYRDGQEIGKGDELHTYLTSLLKKPPLDYRPKPVPGEFIAFRLSSYLVQRNITFLSDQAALKFNIRLEALVRDQFHRTMDDWIYTQGFNFTEAFFRWMGLYDWTEEEIQMEALKKSYYRYRRNAEKIAENKIEGTPLVLFLSLAS</sequence>
<name>A0A1G9B7Y5_9BACT</name>
<gene>
    <name evidence="1" type="ORF">SAMN05421823_102542</name>
</gene>